<dbReference type="RefSeq" id="WP_183362959.1">
    <property type="nucleotide sequence ID" value="NZ_BLXZ01000009.1"/>
</dbReference>
<reference evidence="4" key="1">
    <citation type="submission" date="2020-06" db="EMBL/GenBank/DDBJ databases">
        <title>Draft genomic sequecing of Geomonas sp. Red745.</title>
        <authorList>
            <person name="Itoh H."/>
            <person name="Xu Z.X."/>
            <person name="Ushijima N."/>
            <person name="Masuda Y."/>
            <person name="Shiratori Y."/>
            <person name="Senoo K."/>
        </authorList>
    </citation>
    <scope>NUCLEOTIDE SEQUENCE [LARGE SCALE GENOMIC DNA]</scope>
    <source>
        <strain evidence="4">Red745</strain>
    </source>
</reference>
<dbReference type="GO" id="GO:0046872">
    <property type="term" value="F:metal ion binding"/>
    <property type="evidence" value="ECO:0007669"/>
    <property type="project" value="InterPro"/>
</dbReference>
<proteinExistence type="predicted"/>
<dbReference type="InterPro" id="IPR045800">
    <property type="entry name" value="HMBD"/>
</dbReference>
<keyword evidence="1" id="KW-0472">Membrane</keyword>
<protein>
    <recommendedName>
        <fullName evidence="2">Heavy metal binding domain-containing protein</fullName>
    </recommendedName>
</protein>
<sequence>MDGIQIMVTLGGIALIAATLWFFFGASTGPGAGKKKFACPMHPWITSDDPAVPCSLCGMPLVRSDELKT</sequence>
<dbReference type="AlphaFoldDB" id="A0A6V8ND46"/>
<dbReference type="Proteomes" id="UP000587586">
    <property type="component" value="Unassembled WGS sequence"/>
</dbReference>
<feature type="transmembrane region" description="Helical" evidence="1">
    <location>
        <begin position="6"/>
        <end position="26"/>
    </location>
</feature>
<keyword evidence="4" id="KW-1185">Reference proteome</keyword>
<dbReference type="EMBL" id="BLXZ01000009">
    <property type="protein sequence ID" value="GFO70350.1"/>
    <property type="molecule type" value="Genomic_DNA"/>
</dbReference>
<comment type="caution">
    <text evidence="3">The sequence shown here is derived from an EMBL/GenBank/DDBJ whole genome shotgun (WGS) entry which is preliminary data.</text>
</comment>
<keyword evidence="1" id="KW-1133">Transmembrane helix</keyword>
<evidence type="ECO:0000313" key="4">
    <source>
        <dbReference type="Proteomes" id="UP000587586"/>
    </source>
</evidence>
<organism evidence="3 4">
    <name type="scientific">Geomonas limicola</name>
    <dbReference type="NCBI Taxonomy" id="2740186"/>
    <lineage>
        <taxon>Bacteria</taxon>
        <taxon>Pseudomonadati</taxon>
        <taxon>Thermodesulfobacteriota</taxon>
        <taxon>Desulfuromonadia</taxon>
        <taxon>Geobacterales</taxon>
        <taxon>Geobacteraceae</taxon>
        <taxon>Geomonas</taxon>
    </lineage>
</organism>
<evidence type="ECO:0000259" key="2">
    <source>
        <dbReference type="Pfam" id="PF19335"/>
    </source>
</evidence>
<accession>A0A6V8ND46</accession>
<evidence type="ECO:0000313" key="3">
    <source>
        <dbReference type="EMBL" id="GFO70350.1"/>
    </source>
</evidence>
<dbReference type="Pfam" id="PF19335">
    <property type="entry name" value="HMBD"/>
    <property type="match status" value="1"/>
</dbReference>
<gene>
    <name evidence="3" type="ORF">GMLC_39290</name>
</gene>
<feature type="domain" description="Heavy metal binding" evidence="2">
    <location>
        <begin position="36"/>
        <end position="62"/>
    </location>
</feature>
<keyword evidence="1" id="KW-0812">Transmembrane</keyword>
<evidence type="ECO:0000256" key="1">
    <source>
        <dbReference type="SAM" id="Phobius"/>
    </source>
</evidence>
<name>A0A6V8ND46_9BACT</name>